<feature type="compositionally biased region" description="Basic and acidic residues" evidence="3">
    <location>
        <begin position="391"/>
        <end position="402"/>
    </location>
</feature>
<dbReference type="PANTHER" id="PTHR31342:SF10">
    <property type="entry name" value="CHUP1-LIKE PROTEIN"/>
    <property type="match status" value="1"/>
</dbReference>
<feature type="coiled-coil region" evidence="2">
    <location>
        <begin position="168"/>
        <end position="195"/>
    </location>
</feature>
<sequence length="423" mass="48601">MESSSCKAEVLKPVILKAGVPLAVSFAGFIYAWILSKKSLSKAFSSSETDSPQGITRGESYHSLASMEDEVPTPKDTRVLPGTSVLHDNPCFEQEINGLRSRVEDLQLRELVLRLQFDHFCDLKEQESLLVETRNLLSLESARVDFYDREISSMEAVNKRLETFAVQYLDIIEQLEQWKSENRLLRRKVKKLARKSEAQSRLIHEQTLIIKAQETEIIRTRDALRTKINVINKSEDEINEMQRILYELQDKKNEFLMKLETAEESSASKINIAENPKEEEYEQLRKELEQQKKERAGEVKELIYLRWSNACLRHELIRAHEQRQQDRRQEGDHVEVGLEESGGMIQYESEQELEESPLPGNDAAHSDGAGGGCSKRRKLIKRLKRWVEGSEKAKLKAEEKGRPFVSYGTEEPPVPARRSCSSA</sequence>
<evidence type="ECO:0000256" key="4">
    <source>
        <dbReference type="SAM" id="Phobius"/>
    </source>
</evidence>
<dbReference type="Proteomes" id="UP001293593">
    <property type="component" value="Unassembled WGS sequence"/>
</dbReference>
<feature type="coiled-coil region" evidence="2">
    <location>
        <begin position="231"/>
        <end position="301"/>
    </location>
</feature>
<dbReference type="GO" id="GO:0055028">
    <property type="term" value="C:cortical microtubule"/>
    <property type="evidence" value="ECO:0007669"/>
    <property type="project" value="TreeGrafter"/>
</dbReference>
<evidence type="ECO:0000256" key="1">
    <source>
        <dbReference type="ARBA" id="ARBA00023054"/>
    </source>
</evidence>
<dbReference type="InterPro" id="IPR040265">
    <property type="entry name" value="CHUP1/IPGA1-like"/>
</dbReference>
<evidence type="ECO:0000256" key="2">
    <source>
        <dbReference type="SAM" id="Coils"/>
    </source>
</evidence>
<evidence type="ECO:0000256" key="3">
    <source>
        <dbReference type="SAM" id="MobiDB-lite"/>
    </source>
</evidence>
<dbReference type="GO" id="GO:0072699">
    <property type="term" value="P:protein localization to cortical microtubule cytoskeleton"/>
    <property type="evidence" value="ECO:0007669"/>
    <property type="project" value="TreeGrafter"/>
</dbReference>
<keyword evidence="4" id="KW-0472">Membrane</keyword>
<proteinExistence type="predicted"/>
<dbReference type="PANTHER" id="PTHR31342">
    <property type="entry name" value="PROTEIN CHUP1, CHLOROPLASTIC"/>
    <property type="match status" value="1"/>
</dbReference>
<feature type="transmembrane region" description="Helical" evidence="4">
    <location>
        <begin position="14"/>
        <end position="35"/>
    </location>
</feature>
<feature type="region of interest" description="Disordered" evidence="3">
    <location>
        <begin position="391"/>
        <end position="423"/>
    </location>
</feature>
<evidence type="ECO:0000313" key="6">
    <source>
        <dbReference type="Proteomes" id="UP001293593"/>
    </source>
</evidence>
<reference evidence="5" key="1">
    <citation type="submission" date="2023-10" db="EMBL/GenBank/DDBJ databases">
        <title>Chromosome-level genome of the transformable northern wattle, Acacia crassicarpa.</title>
        <authorList>
            <person name="Massaro I."/>
            <person name="Sinha N.R."/>
            <person name="Poethig S."/>
            <person name="Leichty A.R."/>
        </authorList>
    </citation>
    <scope>NUCLEOTIDE SEQUENCE</scope>
    <source>
        <strain evidence="5">Acra3RX</strain>
        <tissue evidence="5">Leaf</tissue>
    </source>
</reference>
<feature type="region of interest" description="Disordered" evidence="3">
    <location>
        <begin position="321"/>
        <end position="376"/>
    </location>
</feature>
<accession>A0AAE1TE10</accession>
<comment type="caution">
    <text evidence="5">The sequence shown here is derived from an EMBL/GenBank/DDBJ whole genome shotgun (WGS) entry which is preliminary data.</text>
</comment>
<protein>
    <recommendedName>
        <fullName evidence="7">Protein CHUP1, chloroplastic</fullName>
    </recommendedName>
</protein>
<name>A0AAE1TE10_9FABA</name>
<dbReference type="AlphaFoldDB" id="A0AAE1TE10"/>
<dbReference type="EMBL" id="JAWXYG010000002">
    <property type="protein sequence ID" value="KAK4281583.1"/>
    <property type="molecule type" value="Genomic_DNA"/>
</dbReference>
<keyword evidence="6" id="KW-1185">Reference proteome</keyword>
<feature type="compositionally biased region" description="Basic and acidic residues" evidence="3">
    <location>
        <begin position="321"/>
        <end position="336"/>
    </location>
</feature>
<evidence type="ECO:0000313" key="5">
    <source>
        <dbReference type="EMBL" id="KAK4281583.1"/>
    </source>
</evidence>
<organism evidence="5 6">
    <name type="scientific">Acacia crassicarpa</name>
    <name type="common">northern wattle</name>
    <dbReference type="NCBI Taxonomy" id="499986"/>
    <lineage>
        <taxon>Eukaryota</taxon>
        <taxon>Viridiplantae</taxon>
        <taxon>Streptophyta</taxon>
        <taxon>Embryophyta</taxon>
        <taxon>Tracheophyta</taxon>
        <taxon>Spermatophyta</taxon>
        <taxon>Magnoliopsida</taxon>
        <taxon>eudicotyledons</taxon>
        <taxon>Gunneridae</taxon>
        <taxon>Pentapetalae</taxon>
        <taxon>rosids</taxon>
        <taxon>fabids</taxon>
        <taxon>Fabales</taxon>
        <taxon>Fabaceae</taxon>
        <taxon>Caesalpinioideae</taxon>
        <taxon>mimosoid clade</taxon>
        <taxon>Acacieae</taxon>
        <taxon>Acacia</taxon>
    </lineage>
</organism>
<gene>
    <name evidence="5" type="ORF">QN277_013056</name>
</gene>
<keyword evidence="1 2" id="KW-0175">Coiled coil</keyword>
<evidence type="ECO:0008006" key="7">
    <source>
        <dbReference type="Google" id="ProtNLM"/>
    </source>
</evidence>
<keyword evidence="4" id="KW-0812">Transmembrane</keyword>
<keyword evidence="4" id="KW-1133">Transmembrane helix</keyword>